<proteinExistence type="inferred from homology"/>
<comment type="pathway">
    <text evidence="1">Cell wall biogenesis; cell wall polysaccharide biosynthesis.</text>
</comment>
<dbReference type="PANTHER" id="PTHR43179">
    <property type="entry name" value="RHAMNOSYLTRANSFERASE WBBL"/>
    <property type="match status" value="1"/>
</dbReference>
<evidence type="ECO:0000256" key="1">
    <source>
        <dbReference type="ARBA" id="ARBA00004776"/>
    </source>
</evidence>
<dbReference type="Pfam" id="PF00535">
    <property type="entry name" value="Glycos_transf_2"/>
    <property type="match status" value="1"/>
</dbReference>
<name>A0ABZ3EUX5_9FIRM</name>
<evidence type="ECO:0000256" key="4">
    <source>
        <dbReference type="ARBA" id="ARBA00022679"/>
    </source>
</evidence>
<dbReference type="GO" id="GO:0016757">
    <property type="term" value="F:glycosyltransferase activity"/>
    <property type="evidence" value="ECO:0007669"/>
    <property type="project" value="UniProtKB-KW"/>
</dbReference>
<dbReference type="Gene3D" id="3.90.550.10">
    <property type="entry name" value="Spore Coat Polysaccharide Biosynthesis Protein SpsA, Chain A"/>
    <property type="match status" value="1"/>
</dbReference>
<dbReference type="PANTHER" id="PTHR43179:SF12">
    <property type="entry name" value="GALACTOFURANOSYLTRANSFERASE GLFT2"/>
    <property type="match status" value="1"/>
</dbReference>
<dbReference type="EMBL" id="CP146256">
    <property type="protein sequence ID" value="XAH73477.1"/>
    <property type="molecule type" value="Genomic_DNA"/>
</dbReference>
<sequence length="443" mass="52694">MSNVTVIVPVYKDWETLSRCIESLKKYLDNKHKVLILNDMSNEWKELEEKILQEIQDFHNFFYSKNEDNLGFVKTCNRAVSELDKSDNDILLLNSDTEVTENFLEEMIKVLYANDKNGVVCPRSNNATFLSVPIRHNCNYAVTKEQSHSIYRSLKDKFVPMEEIWTGVGFAFLIRRDIIQRYGLFDEIFGKGYNEENDFCMRIRQQGYRIMKANRAYIFHYESKSFGTAKEELELKNSSILLRRYPEYWDKVKEYEKRIDPVDYFSDLLVEELYDRKRVLICILKAVEKKEAGQIIEVVDMLLNDKGKSIDLQILLIKQNNKFFKKKYSDIPIWTEKTLRGTFHIAFSFGELSEADKINLNKRAVTIIDGMQGAVINAIENQNVSKDHVEELRERWNFWMEKESLEVTNSENEIGRFIGKIKQYLYVHHIWIYIWWNRIRKYL</sequence>
<dbReference type="Proteomes" id="UP001451571">
    <property type="component" value="Chromosome"/>
</dbReference>
<keyword evidence="3 6" id="KW-0328">Glycosyltransferase</keyword>
<dbReference type="InterPro" id="IPR001173">
    <property type="entry name" value="Glyco_trans_2-like"/>
</dbReference>
<keyword evidence="4 6" id="KW-0808">Transferase</keyword>
<dbReference type="EC" id="2.4.-.-" evidence="6"/>
<accession>A0ABZ3EUX5</accession>
<evidence type="ECO:0000256" key="2">
    <source>
        <dbReference type="ARBA" id="ARBA00006739"/>
    </source>
</evidence>
<gene>
    <name evidence="6" type="ORF">V6984_18545</name>
</gene>
<protein>
    <submittedName>
        <fullName evidence="6">Glycosyltransferase family 2 protein</fullName>
        <ecNumber evidence="6">2.4.-.-</ecNumber>
    </submittedName>
</protein>
<dbReference type="InterPro" id="IPR029044">
    <property type="entry name" value="Nucleotide-diphossugar_trans"/>
</dbReference>
<evidence type="ECO:0000313" key="6">
    <source>
        <dbReference type="EMBL" id="XAH73477.1"/>
    </source>
</evidence>
<evidence type="ECO:0000313" key="7">
    <source>
        <dbReference type="Proteomes" id="UP001451571"/>
    </source>
</evidence>
<organism evidence="6 7">
    <name type="scientific">Kineothrix sedimenti</name>
    <dbReference type="NCBI Taxonomy" id="3123317"/>
    <lineage>
        <taxon>Bacteria</taxon>
        <taxon>Bacillati</taxon>
        <taxon>Bacillota</taxon>
        <taxon>Clostridia</taxon>
        <taxon>Lachnospirales</taxon>
        <taxon>Lachnospiraceae</taxon>
        <taxon>Kineothrix</taxon>
    </lineage>
</organism>
<comment type="similarity">
    <text evidence="2">Belongs to the glycosyltransferase 2 family.</text>
</comment>
<dbReference type="SUPFAM" id="SSF53448">
    <property type="entry name" value="Nucleotide-diphospho-sugar transferases"/>
    <property type="match status" value="1"/>
</dbReference>
<evidence type="ECO:0000256" key="3">
    <source>
        <dbReference type="ARBA" id="ARBA00022676"/>
    </source>
</evidence>
<keyword evidence="7" id="KW-1185">Reference proteome</keyword>
<feature type="domain" description="Glycosyltransferase 2-like" evidence="5">
    <location>
        <begin position="5"/>
        <end position="182"/>
    </location>
</feature>
<reference evidence="6 7" key="1">
    <citation type="submission" date="2024-02" db="EMBL/GenBank/DDBJ databases">
        <title>Bacterial strain from lacustrine sediment.</title>
        <authorList>
            <person name="Petit C."/>
            <person name="Fadhlaoui K."/>
        </authorList>
    </citation>
    <scope>NUCLEOTIDE SEQUENCE [LARGE SCALE GENOMIC DNA]</scope>
    <source>
        <strain evidence="6 7">IPX-CK</strain>
    </source>
</reference>
<evidence type="ECO:0000259" key="5">
    <source>
        <dbReference type="Pfam" id="PF00535"/>
    </source>
</evidence>
<dbReference type="RefSeq" id="WP_342757081.1">
    <property type="nucleotide sequence ID" value="NZ_CP146256.1"/>
</dbReference>